<dbReference type="AlphaFoldDB" id="A0A061R699"/>
<feature type="non-terminal residue" evidence="1">
    <location>
        <position position="1"/>
    </location>
</feature>
<reference evidence="1" key="1">
    <citation type="submission" date="2014-05" db="EMBL/GenBank/DDBJ databases">
        <title>The transcriptome of the halophilic microalga Tetraselmis sp. GSL018 isolated from the Great Salt Lake, Utah.</title>
        <authorList>
            <person name="Jinkerson R.E."/>
            <person name="D'Adamo S."/>
            <person name="Posewitz M.C."/>
        </authorList>
    </citation>
    <scope>NUCLEOTIDE SEQUENCE</scope>
    <source>
        <strain evidence="1">GSL018</strain>
    </source>
</reference>
<proteinExistence type="predicted"/>
<organism evidence="1">
    <name type="scientific">Tetraselmis sp. GSL018</name>
    <dbReference type="NCBI Taxonomy" id="582737"/>
    <lineage>
        <taxon>Eukaryota</taxon>
        <taxon>Viridiplantae</taxon>
        <taxon>Chlorophyta</taxon>
        <taxon>core chlorophytes</taxon>
        <taxon>Chlorodendrophyceae</taxon>
        <taxon>Chlorodendrales</taxon>
        <taxon>Chlorodendraceae</taxon>
        <taxon>Tetraselmis</taxon>
    </lineage>
</organism>
<evidence type="ECO:0000313" key="1">
    <source>
        <dbReference type="EMBL" id="JAC67518.1"/>
    </source>
</evidence>
<accession>A0A061R699</accession>
<dbReference type="EMBL" id="GBEZ01018978">
    <property type="protein sequence ID" value="JAC67518.1"/>
    <property type="molecule type" value="Transcribed_RNA"/>
</dbReference>
<feature type="non-terminal residue" evidence="1">
    <location>
        <position position="61"/>
    </location>
</feature>
<name>A0A061R699_9CHLO</name>
<sequence length="61" mass="6882">LLFKALNTIGKQSEASSFIEIVLATSANRVDLLKRLDEKGSCSACRFEAIFCQYKIVKHFE</sequence>
<gene>
    <name evidence="1" type="ORF">TSPGSL018_10961</name>
</gene>
<protein>
    <submittedName>
        <fullName evidence="1">Uncharacterized protein</fullName>
    </submittedName>
</protein>